<comment type="catalytic activity">
    <reaction evidence="1">
        <text>a phosphate monoester + H2O = an alcohol + phosphate</text>
        <dbReference type="Rhea" id="RHEA:15017"/>
        <dbReference type="ChEBI" id="CHEBI:15377"/>
        <dbReference type="ChEBI" id="CHEBI:30879"/>
        <dbReference type="ChEBI" id="CHEBI:43474"/>
        <dbReference type="ChEBI" id="CHEBI:67140"/>
        <dbReference type="EC" id="3.1.3.2"/>
    </reaction>
</comment>
<sequence length="494" mass="55765">MLCFVLFLAFLPPFLTNVFADLSKSDKELLLLQSLWRHGDRSPTGTFRTDIYQENFWPQGWGQLSPRGMSQQVTLGKKLRNRYVEQLGQISGSYDSHELYVRATDVNRTLISAISNFIGFYGKGKAGRDYPNESDWPAGFVPIAIHTVDGNKDFISPSGSLCPRYAELSDLIGNTTEYQNTYHQYSSLLKFLSDKAEKKVDIFDIWLFQDTFFVEKDNNLTLVDWAEGNATLLRQINELHNIMLKWESGIGLQKFDGIDFSVEMPKIRGGTLLWTMIGNMLNKIACEKRLNAVREADREIPGKKSPLGAPLCKWMKRMKYLAYSAHDTTLASLFSSLGFQKTNYDQDGLPHYTSCVTVELWRDKTVGQLSVNVLYWRPNEENFVDITKEVKGCENGCTLNEFVKRSEIYRMNPSPEQYCQVPLFPNPTTVVPQPTTPTPPSDAPSSPSPANDTTEAPAAVSGAFGRSAAAAESAIFIFSIFFFKLLFAEKTLRQ</sequence>
<dbReference type="Gene3D" id="3.40.50.1240">
    <property type="entry name" value="Phosphoglycerate mutase-like"/>
    <property type="match status" value="1"/>
</dbReference>
<feature type="compositionally biased region" description="Low complexity" evidence="3">
    <location>
        <begin position="443"/>
        <end position="456"/>
    </location>
</feature>
<organism evidence="6 7">
    <name type="scientific">Heterodera schachtii</name>
    <name type="common">Sugarbeet cyst nematode worm</name>
    <name type="synonym">Tylenchus schachtii</name>
    <dbReference type="NCBI Taxonomy" id="97005"/>
    <lineage>
        <taxon>Eukaryota</taxon>
        <taxon>Metazoa</taxon>
        <taxon>Ecdysozoa</taxon>
        <taxon>Nematoda</taxon>
        <taxon>Chromadorea</taxon>
        <taxon>Rhabditida</taxon>
        <taxon>Tylenchina</taxon>
        <taxon>Tylenchomorpha</taxon>
        <taxon>Tylenchoidea</taxon>
        <taxon>Heteroderidae</taxon>
        <taxon>Heteroderinae</taxon>
        <taxon>Heterodera</taxon>
    </lineage>
</organism>
<accession>A0ABD2K255</accession>
<evidence type="ECO:0000256" key="2">
    <source>
        <dbReference type="ARBA" id="ARBA00005375"/>
    </source>
</evidence>
<dbReference type="InterPro" id="IPR029033">
    <property type="entry name" value="His_PPase_superfam"/>
</dbReference>
<dbReference type="InterPro" id="IPR033379">
    <property type="entry name" value="Acid_Pase_AS"/>
</dbReference>
<feature type="region of interest" description="Disordered" evidence="3">
    <location>
        <begin position="429"/>
        <end position="456"/>
    </location>
</feature>
<dbReference type="InterPro" id="IPR050645">
    <property type="entry name" value="Histidine_acid_phosphatase"/>
</dbReference>
<evidence type="ECO:0008006" key="8">
    <source>
        <dbReference type="Google" id="ProtNLM"/>
    </source>
</evidence>
<evidence type="ECO:0000256" key="4">
    <source>
        <dbReference type="SAM" id="Phobius"/>
    </source>
</evidence>
<proteinExistence type="inferred from homology"/>
<keyword evidence="7" id="KW-1185">Reference proteome</keyword>
<feature type="transmembrane region" description="Helical" evidence="4">
    <location>
        <begin position="468"/>
        <end position="487"/>
    </location>
</feature>
<keyword evidence="4" id="KW-0472">Membrane</keyword>
<evidence type="ECO:0000313" key="7">
    <source>
        <dbReference type="Proteomes" id="UP001620645"/>
    </source>
</evidence>
<dbReference type="EMBL" id="JBICCN010000056">
    <property type="protein sequence ID" value="KAL3096965.1"/>
    <property type="molecule type" value="Genomic_DNA"/>
</dbReference>
<comment type="caution">
    <text evidence="6">The sequence shown here is derived from an EMBL/GenBank/DDBJ whole genome shotgun (WGS) entry which is preliminary data.</text>
</comment>
<feature type="chain" id="PRO_5044745788" description="Acid phosphatase" evidence="5">
    <location>
        <begin position="21"/>
        <end position="494"/>
    </location>
</feature>
<dbReference type="GO" id="GO:0003993">
    <property type="term" value="F:acid phosphatase activity"/>
    <property type="evidence" value="ECO:0007669"/>
    <property type="project" value="UniProtKB-EC"/>
</dbReference>
<keyword evidence="5" id="KW-0732">Signal</keyword>
<evidence type="ECO:0000313" key="6">
    <source>
        <dbReference type="EMBL" id="KAL3096965.1"/>
    </source>
</evidence>
<evidence type="ECO:0000256" key="1">
    <source>
        <dbReference type="ARBA" id="ARBA00000032"/>
    </source>
</evidence>
<protein>
    <recommendedName>
        <fullName evidence="8">Acid phosphatase</fullName>
    </recommendedName>
</protein>
<keyword evidence="4" id="KW-0812">Transmembrane</keyword>
<keyword evidence="4" id="KW-1133">Transmembrane helix</keyword>
<dbReference type="Pfam" id="PF00328">
    <property type="entry name" value="His_Phos_2"/>
    <property type="match status" value="1"/>
</dbReference>
<dbReference type="SUPFAM" id="SSF53254">
    <property type="entry name" value="Phosphoglycerate mutase-like"/>
    <property type="match status" value="1"/>
</dbReference>
<evidence type="ECO:0000256" key="3">
    <source>
        <dbReference type="SAM" id="MobiDB-lite"/>
    </source>
</evidence>
<evidence type="ECO:0000256" key="5">
    <source>
        <dbReference type="SAM" id="SignalP"/>
    </source>
</evidence>
<name>A0ABD2K255_HETSC</name>
<dbReference type="Proteomes" id="UP001620645">
    <property type="component" value="Unassembled WGS sequence"/>
</dbReference>
<comment type="similarity">
    <text evidence="2">Belongs to the histidine acid phosphatase family.</text>
</comment>
<dbReference type="PANTHER" id="PTHR11567:SF198">
    <property type="entry name" value="HISTIDINE ACID PHOSPHATASE"/>
    <property type="match status" value="1"/>
</dbReference>
<dbReference type="AlphaFoldDB" id="A0ABD2K255"/>
<dbReference type="InterPro" id="IPR000560">
    <property type="entry name" value="His_Pase_clade-2"/>
</dbReference>
<dbReference type="CDD" id="cd07061">
    <property type="entry name" value="HP_HAP_like"/>
    <property type="match status" value="1"/>
</dbReference>
<reference evidence="6 7" key="1">
    <citation type="submission" date="2024-10" db="EMBL/GenBank/DDBJ databases">
        <authorList>
            <person name="Kim D."/>
        </authorList>
    </citation>
    <scope>NUCLEOTIDE SEQUENCE [LARGE SCALE GENOMIC DNA]</scope>
    <source>
        <strain evidence="6">Taebaek</strain>
    </source>
</reference>
<dbReference type="PROSITE" id="PS00616">
    <property type="entry name" value="HIS_ACID_PHOSPHAT_1"/>
    <property type="match status" value="1"/>
</dbReference>
<feature type="signal peptide" evidence="5">
    <location>
        <begin position="1"/>
        <end position="20"/>
    </location>
</feature>
<dbReference type="PANTHER" id="PTHR11567">
    <property type="entry name" value="ACID PHOSPHATASE-RELATED"/>
    <property type="match status" value="1"/>
</dbReference>
<gene>
    <name evidence="6" type="ORF">niasHS_002681</name>
</gene>